<keyword evidence="3" id="KW-1185">Reference proteome</keyword>
<dbReference type="Proteomes" id="UP000621492">
    <property type="component" value="Unassembled WGS sequence"/>
</dbReference>
<dbReference type="EMBL" id="BMJD01000001">
    <property type="protein sequence ID" value="GGB26878.1"/>
    <property type="molecule type" value="Genomic_DNA"/>
</dbReference>
<dbReference type="Pfam" id="PF22768">
    <property type="entry name" value="SPP1_Dit"/>
    <property type="match status" value="1"/>
</dbReference>
<accession>A0A9W5TUJ0</accession>
<comment type="caution">
    <text evidence="2">The sequence shown here is derived from an EMBL/GenBank/DDBJ whole genome shotgun (WGS) entry which is preliminary data.</text>
</comment>
<dbReference type="Gene3D" id="2.60.120.860">
    <property type="match status" value="1"/>
</dbReference>
<dbReference type="NCBIfam" id="TIGR01633">
    <property type="entry name" value="phi3626_gp14_N"/>
    <property type="match status" value="1"/>
</dbReference>
<dbReference type="InterPro" id="IPR054738">
    <property type="entry name" value="Siphovirus-type_tail_C"/>
</dbReference>
<evidence type="ECO:0000313" key="3">
    <source>
        <dbReference type="Proteomes" id="UP000621492"/>
    </source>
</evidence>
<evidence type="ECO:0000259" key="1">
    <source>
        <dbReference type="Pfam" id="PF22768"/>
    </source>
</evidence>
<gene>
    <name evidence="2" type="ORF">GCM10011409_00240</name>
</gene>
<evidence type="ECO:0000313" key="2">
    <source>
        <dbReference type="EMBL" id="GGB26878.1"/>
    </source>
</evidence>
<protein>
    <recommendedName>
        <fullName evidence="1">Siphovirus-type tail component C-terminal domain-containing protein</fullName>
    </recommendedName>
</protein>
<reference evidence="2" key="2">
    <citation type="submission" date="2020-09" db="EMBL/GenBank/DDBJ databases">
        <authorList>
            <person name="Sun Q."/>
            <person name="Zhou Y."/>
        </authorList>
    </citation>
    <scope>NUCLEOTIDE SEQUENCE</scope>
    <source>
        <strain evidence="2">CGMCC 1.15454</strain>
    </source>
</reference>
<name>A0A9W5TUJ0_9BACI</name>
<dbReference type="InterPro" id="IPR006520">
    <property type="entry name" value="Dit_BPSPP_N"/>
</dbReference>
<sequence length="476" mass="54463">MLYNGVDMSEYMRIIDIRGRGIANQELTTLRVTGSDEDYVSYRQSPTRYIEVDYEIRGKGKEGLRKKVDAVSSIIVTSEKVPVIFPDEPDMTYFCELAGVEESQERPHIGVHRGTITLLRDKGKYGPEKTHEFTSDADIITNEGTAEADPIFELEVKKSVTFAMVQNDNEEYMMIGTPTDVEEEVIDTKALLLEERGQSLDTWSDTPTAVDGSVSGTLGTDNDGITVPSYGTDTNDWHGPALIKDIPAIQDFEIEMMAQGRTTNTAQTFRVEFYLFDEGMNVLGKMAIMDNSRNIYRKKAEGRVGPFVGKYQNYLIDSRNYSYDGWDFYYGMLRMRRVGNQFEFYVTRINNNNKHVYSLKETFTDNDNQYMGKLKYVQIHIGKYGDTPRAYAPKINHIKVYELNQATVDQTPYIAYPGDIITFDHKDDEILINGEDRKDLKDFGGSFFKLQKGDNQLIAQPSDSFNTKVTYRNRYR</sequence>
<dbReference type="AlphaFoldDB" id="A0A9W5TUJ0"/>
<proteinExistence type="predicted"/>
<dbReference type="RefSeq" id="WP_188724515.1">
    <property type="nucleotide sequence ID" value="NZ_BMJD01000001.1"/>
</dbReference>
<dbReference type="Gene3D" id="2.40.30.200">
    <property type="match status" value="1"/>
</dbReference>
<organism evidence="2 3">
    <name type="scientific">Lentibacillus populi</name>
    <dbReference type="NCBI Taxonomy" id="1827502"/>
    <lineage>
        <taxon>Bacteria</taxon>
        <taxon>Bacillati</taxon>
        <taxon>Bacillota</taxon>
        <taxon>Bacilli</taxon>
        <taxon>Bacillales</taxon>
        <taxon>Bacillaceae</taxon>
        <taxon>Lentibacillus</taxon>
    </lineage>
</organism>
<reference evidence="2" key="1">
    <citation type="journal article" date="2014" name="Int. J. Syst. Evol. Microbiol.">
        <title>Complete genome sequence of Corynebacterium casei LMG S-19264T (=DSM 44701T), isolated from a smear-ripened cheese.</title>
        <authorList>
            <consortium name="US DOE Joint Genome Institute (JGI-PGF)"/>
            <person name="Walter F."/>
            <person name="Albersmeier A."/>
            <person name="Kalinowski J."/>
            <person name="Ruckert C."/>
        </authorList>
    </citation>
    <scope>NUCLEOTIDE SEQUENCE</scope>
    <source>
        <strain evidence="2">CGMCC 1.15454</strain>
    </source>
</reference>
<feature type="domain" description="Siphovirus-type tail component C-terminal" evidence="1">
    <location>
        <begin position="415"/>
        <end position="475"/>
    </location>
</feature>